<evidence type="ECO:0000256" key="2">
    <source>
        <dbReference type="ARBA" id="ARBA00023242"/>
    </source>
</evidence>
<dbReference type="OrthoDB" id="3364175at2759"/>
<organism evidence="5 6">
    <name type="scientific">Geosmithia morbida</name>
    <dbReference type="NCBI Taxonomy" id="1094350"/>
    <lineage>
        <taxon>Eukaryota</taxon>
        <taxon>Fungi</taxon>
        <taxon>Dikarya</taxon>
        <taxon>Ascomycota</taxon>
        <taxon>Pezizomycotina</taxon>
        <taxon>Sordariomycetes</taxon>
        <taxon>Hypocreomycetidae</taxon>
        <taxon>Hypocreales</taxon>
        <taxon>Bionectriaceae</taxon>
        <taxon>Geosmithia</taxon>
    </lineage>
</organism>
<dbReference type="PROSITE" id="PS50048">
    <property type="entry name" value="ZN2_CY6_FUNGAL_2"/>
    <property type="match status" value="1"/>
</dbReference>
<dbReference type="GO" id="GO:0008270">
    <property type="term" value="F:zinc ion binding"/>
    <property type="evidence" value="ECO:0007669"/>
    <property type="project" value="InterPro"/>
</dbReference>
<feature type="region of interest" description="Disordered" evidence="3">
    <location>
        <begin position="1"/>
        <end position="26"/>
    </location>
</feature>
<dbReference type="Pfam" id="PF00172">
    <property type="entry name" value="Zn_clus"/>
    <property type="match status" value="1"/>
</dbReference>
<dbReference type="InterPro" id="IPR036864">
    <property type="entry name" value="Zn2-C6_fun-type_DNA-bd_sf"/>
</dbReference>
<reference evidence="5" key="1">
    <citation type="submission" date="2020-03" db="EMBL/GenBank/DDBJ databases">
        <title>Site-based positive gene gene selection in Geosmithia morbida across the United States reveals a broad range of putative effectors and factors for local host and environmental adapation.</title>
        <authorList>
            <person name="Onufrak A."/>
            <person name="Murdoch R.W."/>
            <person name="Gazis R."/>
            <person name="Huff M."/>
            <person name="Staton M."/>
            <person name="Klingeman W."/>
            <person name="Hadziabdic D."/>
        </authorList>
    </citation>
    <scope>NUCLEOTIDE SEQUENCE</scope>
    <source>
        <strain evidence="5">1262</strain>
    </source>
</reference>
<dbReference type="PROSITE" id="PS00463">
    <property type="entry name" value="ZN2_CY6_FUNGAL_1"/>
    <property type="match status" value="1"/>
</dbReference>
<keyword evidence="2" id="KW-0539">Nucleus</keyword>
<dbReference type="PANTHER" id="PTHR47655">
    <property type="entry name" value="QUINIC ACID UTILIZATION ACTIVATOR"/>
    <property type="match status" value="1"/>
</dbReference>
<gene>
    <name evidence="5" type="ORF">GMORB2_2854</name>
</gene>
<dbReference type="GO" id="GO:0000981">
    <property type="term" value="F:DNA-binding transcription factor activity, RNA polymerase II-specific"/>
    <property type="evidence" value="ECO:0007669"/>
    <property type="project" value="InterPro"/>
</dbReference>
<dbReference type="GO" id="GO:0045944">
    <property type="term" value="P:positive regulation of transcription by RNA polymerase II"/>
    <property type="evidence" value="ECO:0007669"/>
    <property type="project" value="TreeGrafter"/>
</dbReference>
<dbReference type="InterPro" id="IPR007219">
    <property type="entry name" value="XnlR_reg_dom"/>
</dbReference>
<evidence type="ECO:0000313" key="6">
    <source>
        <dbReference type="Proteomes" id="UP000749293"/>
    </source>
</evidence>
<dbReference type="GeneID" id="55969084"/>
<feature type="domain" description="Zn(2)-C6 fungal-type" evidence="4">
    <location>
        <begin position="34"/>
        <end position="64"/>
    </location>
</feature>
<dbReference type="CDD" id="cd12148">
    <property type="entry name" value="fungal_TF_MHR"/>
    <property type="match status" value="1"/>
</dbReference>
<name>A0A9P4YRP9_9HYPO</name>
<dbReference type="Proteomes" id="UP000749293">
    <property type="component" value="Unassembled WGS sequence"/>
</dbReference>
<feature type="compositionally biased region" description="Low complexity" evidence="3">
    <location>
        <begin position="193"/>
        <end position="212"/>
    </location>
</feature>
<dbReference type="Pfam" id="PF04082">
    <property type="entry name" value="Fungal_trans"/>
    <property type="match status" value="1"/>
</dbReference>
<sequence length="664" mass="71672">MAPSNSPSSPDVRRRHATDTTSVTTSKRQRVSLACDHCRAVRGRCDGRRPSCGACLAQHRDCSYTSSRRRRGTPTGYLRAIESSLAYLVQQSPNNAKLLECLLKNGTDIFASHPNPAADHLHKQWTNSRFRKDMWCLLVDGYRSEHDTDGSVMDDESTSIRGTSIGRTSIGSNDVLRIIPGPRSTLPPELPDSTRTSVATSSSSAMSQQQPNAHLPTNWEHLVDVYFAYTHCWLPILDRETVMDAALSFPANGISTSQMANVPSMYAELWAVLALASFQDSDPMSNHDPTGPPNPCPHTIYSAARNMMPSEEKRFELPHLRALLLHSLVLMGQGSGLAAWMLIGTAVRLALHLRETGDLYTYGGQSSPSPAGHLAFAASLALNTLASAYLGQPTFLSVDTEQLTASINAMGNSSQDEVWASATGDVPPAQVNPIKTFRQLYKMTQILSAHRANSSSAKPTTAQALIDCLDPEFSFCNSVILGRTTPTIPSAFVLHACFLTVLTQCEPGRRSSLLSSLREVIESCVSTFGPRGVPPVVVCLAGTALRSRHANRIEVGERSKWERVAGHLRMVWTGRTGGRGRLETPAAVSQSSADSNLAPATPAALHSDAGSILGMQLDANSVDFDMATATAGTLWVGEHTAAHDPFLSDMGPTWLNGGTPPYMP</sequence>
<dbReference type="InterPro" id="IPR052783">
    <property type="entry name" value="Metabolic/Drug-Res_Regulator"/>
</dbReference>
<feature type="region of interest" description="Disordered" evidence="3">
    <location>
        <begin position="181"/>
        <end position="212"/>
    </location>
</feature>
<accession>A0A9P4YRP9</accession>
<evidence type="ECO:0000259" key="4">
    <source>
        <dbReference type="PROSITE" id="PS50048"/>
    </source>
</evidence>
<evidence type="ECO:0000313" key="5">
    <source>
        <dbReference type="EMBL" id="KAF4120850.1"/>
    </source>
</evidence>
<dbReference type="GO" id="GO:0003677">
    <property type="term" value="F:DNA binding"/>
    <property type="evidence" value="ECO:0007669"/>
    <property type="project" value="InterPro"/>
</dbReference>
<dbReference type="EMBL" id="JAANYQ010000015">
    <property type="protein sequence ID" value="KAF4120850.1"/>
    <property type="molecule type" value="Genomic_DNA"/>
</dbReference>
<evidence type="ECO:0000256" key="1">
    <source>
        <dbReference type="ARBA" id="ARBA00022723"/>
    </source>
</evidence>
<dbReference type="GO" id="GO:0006351">
    <property type="term" value="P:DNA-templated transcription"/>
    <property type="evidence" value="ECO:0007669"/>
    <property type="project" value="InterPro"/>
</dbReference>
<comment type="caution">
    <text evidence="5">The sequence shown here is derived from an EMBL/GenBank/DDBJ whole genome shotgun (WGS) entry which is preliminary data.</text>
</comment>
<evidence type="ECO:0000256" key="3">
    <source>
        <dbReference type="SAM" id="MobiDB-lite"/>
    </source>
</evidence>
<dbReference type="InterPro" id="IPR001138">
    <property type="entry name" value="Zn2Cys6_DnaBD"/>
</dbReference>
<keyword evidence="1" id="KW-0479">Metal-binding</keyword>
<dbReference type="SUPFAM" id="SSF57701">
    <property type="entry name" value="Zn2/Cys6 DNA-binding domain"/>
    <property type="match status" value="1"/>
</dbReference>
<dbReference type="SMART" id="SM00906">
    <property type="entry name" value="Fungal_trans"/>
    <property type="match status" value="1"/>
</dbReference>
<keyword evidence="6" id="KW-1185">Reference proteome</keyword>
<dbReference type="CDD" id="cd00067">
    <property type="entry name" value="GAL4"/>
    <property type="match status" value="1"/>
</dbReference>
<protein>
    <submittedName>
        <fullName evidence="5">Fungal Zn(2)-Cys(6) binuclear cluster domain</fullName>
    </submittedName>
</protein>
<dbReference type="PANTHER" id="PTHR47655:SF2">
    <property type="entry name" value="QUINIC ACID UTILIZATION ACTIVATOR"/>
    <property type="match status" value="1"/>
</dbReference>
<dbReference type="RefSeq" id="XP_035319502.1">
    <property type="nucleotide sequence ID" value="XM_035464832.1"/>
</dbReference>
<dbReference type="Gene3D" id="4.10.240.10">
    <property type="entry name" value="Zn(2)-C6 fungal-type DNA-binding domain"/>
    <property type="match status" value="1"/>
</dbReference>
<proteinExistence type="predicted"/>
<dbReference type="SMART" id="SM00066">
    <property type="entry name" value="GAL4"/>
    <property type="match status" value="1"/>
</dbReference>
<dbReference type="AlphaFoldDB" id="A0A9P4YRP9"/>